<dbReference type="PRINTS" id="PR00032">
    <property type="entry name" value="HTHARAC"/>
</dbReference>
<dbReference type="OrthoDB" id="324626at2"/>
<dbReference type="AlphaFoldDB" id="A0A2L2X950"/>
<dbReference type="GO" id="GO:0003700">
    <property type="term" value="F:DNA-binding transcription factor activity"/>
    <property type="evidence" value="ECO:0007669"/>
    <property type="project" value="InterPro"/>
</dbReference>
<reference evidence="10" key="1">
    <citation type="submission" date="2018-02" db="EMBL/GenBank/DDBJ databases">
        <title>Genome sequence of Desulfocucumis palustris strain NAW-5.</title>
        <authorList>
            <person name="Watanabe M."/>
            <person name="Kojima H."/>
            <person name="Fukui M."/>
        </authorList>
    </citation>
    <scope>NUCLEOTIDE SEQUENCE [LARGE SCALE GENOMIC DNA]</scope>
    <source>
        <strain evidence="10">NAW-5</strain>
    </source>
</reference>
<comment type="caution">
    <text evidence="9">The sequence shown here is derived from an EMBL/GenBank/DDBJ whole genome shotgun (WGS) entry which is preliminary data.</text>
</comment>
<dbReference type="InterPro" id="IPR011006">
    <property type="entry name" value="CheY-like_superfamily"/>
</dbReference>
<keyword evidence="4" id="KW-0804">Transcription</keyword>
<dbReference type="PANTHER" id="PTHR43280:SF28">
    <property type="entry name" value="HTH-TYPE TRANSCRIPTIONAL ACTIVATOR RHAS"/>
    <property type="match status" value="1"/>
</dbReference>
<feature type="domain" description="HTH araC/xylS-type" evidence="7">
    <location>
        <begin position="258"/>
        <end position="356"/>
    </location>
</feature>
<dbReference type="Proteomes" id="UP000239549">
    <property type="component" value="Unassembled WGS sequence"/>
</dbReference>
<keyword evidence="6" id="KW-0597">Phosphoprotein</keyword>
<evidence type="ECO:0000256" key="6">
    <source>
        <dbReference type="PROSITE-ProRule" id="PRU00169"/>
    </source>
</evidence>
<comment type="function">
    <text evidence="5">May play the central regulatory role in sporulation. It may be an element of the effector pathway responsible for the activation of sporulation genes in response to nutritional stress. Spo0A may act in concert with spo0H (a sigma factor) to control the expression of some genes that are critical to the sporulation process.</text>
</comment>
<dbReference type="SUPFAM" id="SSF46689">
    <property type="entry name" value="Homeodomain-like"/>
    <property type="match status" value="2"/>
</dbReference>
<dbReference type="GO" id="GO:0000160">
    <property type="term" value="P:phosphorelay signal transduction system"/>
    <property type="evidence" value="ECO:0007669"/>
    <property type="project" value="InterPro"/>
</dbReference>
<evidence type="ECO:0000256" key="2">
    <source>
        <dbReference type="ARBA" id="ARBA00023015"/>
    </source>
</evidence>
<feature type="modified residue" description="4-aspartylphosphate" evidence="6">
    <location>
        <position position="58"/>
    </location>
</feature>
<evidence type="ECO:0000313" key="10">
    <source>
        <dbReference type="Proteomes" id="UP000239549"/>
    </source>
</evidence>
<evidence type="ECO:0000256" key="3">
    <source>
        <dbReference type="ARBA" id="ARBA00023125"/>
    </source>
</evidence>
<dbReference type="SMART" id="SM00342">
    <property type="entry name" value="HTH_ARAC"/>
    <property type="match status" value="1"/>
</dbReference>
<organism evidence="9 10">
    <name type="scientific">Desulfocucumis palustris</name>
    <dbReference type="NCBI Taxonomy" id="1898651"/>
    <lineage>
        <taxon>Bacteria</taxon>
        <taxon>Bacillati</taxon>
        <taxon>Bacillota</taxon>
        <taxon>Clostridia</taxon>
        <taxon>Eubacteriales</taxon>
        <taxon>Desulfocucumaceae</taxon>
        <taxon>Desulfocucumis</taxon>
    </lineage>
</organism>
<dbReference type="RefSeq" id="WP_104371059.1">
    <property type="nucleotide sequence ID" value="NZ_BFAV01000042.1"/>
</dbReference>
<dbReference type="PROSITE" id="PS50110">
    <property type="entry name" value="RESPONSE_REGULATORY"/>
    <property type="match status" value="1"/>
</dbReference>
<evidence type="ECO:0000313" key="9">
    <source>
        <dbReference type="EMBL" id="GBF32550.1"/>
    </source>
</evidence>
<name>A0A2L2X950_9FIRM</name>
<evidence type="ECO:0000256" key="4">
    <source>
        <dbReference type="ARBA" id="ARBA00023163"/>
    </source>
</evidence>
<feature type="domain" description="Response regulatory" evidence="8">
    <location>
        <begin position="6"/>
        <end position="123"/>
    </location>
</feature>
<gene>
    <name evidence="9" type="ORF">DCCM_0746</name>
</gene>
<protein>
    <recommendedName>
        <fullName evidence="1">Stage 0 sporulation protein A homolog</fullName>
    </recommendedName>
</protein>
<dbReference type="PROSITE" id="PS01124">
    <property type="entry name" value="HTH_ARAC_FAMILY_2"/>
    <property type="match status" value="1"/>
</dbReference>
<dbReference type="Pfam" id="PF12833">
    <property type="entry name" value="HTH_18"/>
    <property type="match status" value="1"/>
</dbReference>
<accession>A0A2L2X950</accession>
<dbReference type="GO" id="GO:0043565">
    <property type="term" value="F:sequence-specific DNA binding"/>
    <property type="evidence" value="ECO:0007669"/>
    <property type="project" value="InterPro"/>
</dbReference>
<dbReference type="SMART" id="SM00448">
    <property type="entry name" value="REC"/>
    <property type="match status" value="1"/>
</dbReference>
<dbReference type="InterPro" id="IPR009057">
    <property type="entry name" value="Homeodomain-like_sf"/>
</dbReference>
<evidence type="ECO:0000259" key="8">
    <source>
        <dbReference type="PROSITE" id="PS50110"/>
    </source>
</evidence>
<dbReference type="Gene3D" id="1.10.10.60">
    <property type="entry name" value="Homeodomain-like"/>
    <property type="match status" value="2"/>
</dbReference>
<dbReference type="InterPro" id="IPR001789">
    <property type="entry name" value="Sig_transdc_resp-reg_receiver"/>
</dbReference>
<keyword evidence="10" id="KW-1185">Reference proteome</keyword>
<evidence type="ECO:0000259" key="7">
    <source>
        <dbReference type="PROSITE" id="PS01124"/>
    </source>
</evidence>
<keyword evidence="2" id="KW-0805">Transcription regulation</keyword>
<dbReference type="SUPFAM" id="SSF52172">
    <property type="entry name" value="CheY-like"/>
    <property type="match status" value="1"/>
</dbReference>
<dbReference type="EMBL" id="BFAV01000042">
    <property type="protein sequence ID" value="GBF32550.1"/>
    <property type="molecule type" value="Genomic_DNA"/>
</dbReference>
<evidence type="ECO:0000256" key="5">
    <source>
        <dbReference type="ARBA" id="ARBA00024867"/>
    </source>
</evidence>
<dbReference type="PROSITE" id="PS00041">
    <property type="entry name" value="HTH_ARAC_FAMILY_1"/>
    <property type="match status" value="1"/>
</dbReference>
<proteinExistence type="predicted"/>
<keyword evidence="3" id="KW-0238">DNA-binding</keyword>
<sequence>MKRSFDLLIAEDEPLERKVLRHLLEKSGLPLGNIYEAGSGREAVQTALANRPDIMVMDIRMPGMDGLEAAREIKEQLPGAVIIILTAYDRFTYSQKAIKIGVADFLLKPVQPEELYGTLRGAINRVEASRHESILPPGEMPVIPPGVREIAGEIMCGNPGQAAARWTRLANRWLESLPGKPEAGPARWFAWEVLVIVFQDLQQSNLFAGELHSLKNELGGQIIDISGTVDMLRWGRRMVDEFDRLFRGSVNFDQLVVHRVQQYIRENYSQELSLHTLAGMVHLNQAYLSRLFKQKTGISFTDFLTRVRLQEAKRLLLTTGQSIDEVAAAVGFKNNSYFTSVFKKREGINPSEFRSRQS</sequence>
<dbReference type="PANTHER" id="PTHR43280">
    <property type="entry name" value="ARAC-FAMILY TRANSCRIPTIONAL REGULATOR"/>
    <property type="match status" value="1"/>
</dbReference>
<dbReference type="InterPro" id="IPR018062">
    <property type="entry name" value="HTH_AraC-typ_CS"/>
</dbReference>
<dbReference type="Gene3D" id="3.40.50.2300">
    <property type="match status" value="1"/>
</dbReference>
<dbReference type="InterPro" id="IPR020449">
    <property type="entry name" value="Tscrpt_reg_AraC-type_HTH"/>
</dbReference>
<dbReference type="CDD" id="cd17536">
    <property type="entry name" value="REC_YesN-like"/>
    <property type="match status" value="1"/>
</dbReference>
<dbReference type="Pfam" id="PF00072">
    <property type="entry name" value="Response_reg"/>
    <property type="match status" value="1"/>
</dbReference>
<dbReference type="InterPro" id="IPR018060">
    <property type="entry name" value="HTH_AraC"/>
</dbReference>
<evidence type="ECO:0000256" key="1">
    <source>
        <dbReference type="ARBA" id="ARBA00018672"/>
    </source>
</evidence>